<evidence type="ECO:0000259" key="2">
    <source>
        <dbReference type="Pfam" id="PF07331"/>
    </source>
</evidence>
<evidence type="ECO:0000313" key="3">
    <source>
        <dbReference type="EMBL" id="ABJ05900.1"/>
    </source>
</evidence>
<feature type="domain" description="DUF1468" evidence="2">
    <location>
        <begin position="22"/>
        <end position="157"/>
    </location>
</feature>
<keyword evidence="1" id="KW-0472">Membrane</keyword>
<dbReference type="STRING" id="316055.RPE_1956"/>
<feature type="transmembrane region" description="Helical" evidence="1">
    <location>
        <begin position="51"/>
        <end position="71"/>
    </location>
</feature>
<feature type="transmembrane region" description="Helical" evidence="1">
    <location>
        <begin position="20"/>
        <end position="44"/>
    </location>
</feature>
<reference evidence="3" key="1">
    <citation type="submission" date="2006-09" db="EMBL/GenBank/DDBJ databases">
        <title>Complete sequence of Rhodopseudomonas palustris BisA53.</title>
        <authorList>
            <consortium name="US DOE Joint Genome Institute"/>
            <person name="Copeland A."/>
            <person name="Lucas S."/>
            <person name="Lapidus A."/>
            <person name="Barry K."/>
            <person name="Detter J.C."/>
            <person name="Glavina del Rio T."/>
            <person name="Hammon N."/>
            <person name="Israni S."/>
            <person name="Dalin E."/>
            <person name="Tice H."/>
            <person name="Pitluck S."/>
            <person name="Chain P."/>
            <person name="Malfatti S."/>
            <person name="Shin M."/>
            <person name="Vergez L."/>
            <person name="Schmutz J."/>
            <person name="Larimer F."/>
            <person name="Land M."/>
            <person name="Hauser L."/>
            <person name="Pelletier D.A."/>
            <person name="Kyrpides N."/>
            <person name="Kim E."/>
            <person name="Harwood C.S."/>
            <person name="Oda Y."/>
            <person name="Richardson P."/>
        </authorList>
    </citation>
    <scope>NUCLEOTIDE SEQUENCE [LARGE SCALE GENOMIC DNA]</scope>
    <source>
        <strain evidence="3">BisA53</strain>
    </source>
</reference>
<gene>
    <name evidence="3" type="ordered locus">RPE_1956</name>
</gene>
<dbReference type="EMBL" id="CP000463">
    <property type="protein sequence ID" value="ABJ05900.1"/>
    <property type="molecule type" value="Genomic_DNA"/>
</dbReference>
<organism evidence="3">
    <name type="scientific">Rhodopseudomonas palustris (strain BisA53)</name>
    <dbReference type="NCBI Taxonomy" id="316055"/>
    <lineage>
        <taxon>Bacteria</taxon>
        <taxon>Pseudomonadati</taxon>
        <taxon>Pseudomonadota</taxon>
        <taxon>Alphaproteobacteria</taxon>
        <taxon>Hyphomicrobiales</taxon>
        <taxon>Nitrobacteraceae</taxon>
        <taxon>Rhodopseudomonas</taxon>
    </lineage>
</organism>
<keyword evidence="1" id="KW-1133">Transmembrane helix</keyword>
<dbReference type="AlphaFoldDB" id="Q07Q84"/>
<feature type="transmembrane region" description="Helical" evidence="1">
    <location>
        <begin position="99"/>
        <end position="121"/>
    </location>
</feature>
<dbReference type="Pfam" id="PF07331">
    <property type="entry name" value="TctB"/>
    <property type="match status" value="1"/>
</dbReference>
<proteinExistence type="predicted"/>
<protein>
    <recommendedName>
        <fullName evidence="2">DUF1468 domain-containing protein</fullName>
    </recommendedName>
</protein>
<name>Q07Q84_RHOP5</name>
<dbReference type="InterPro" id="IPR009936">
    <property type="entry name" value="DUF1468"/>
</dbReference>
<accession>Q07Q84</accession>
<dbReference type="KEGG" id="rpe:RPE_1956"/>
<dbReference type="eggNOG" id="ENOG5032FF5">
    <property type="taxonomic scope" value="Bacteria"/>
</dbReference>
<dbReference type="HOGENOM" id="CLU_110735_4_0_5"/>
<evidence type="ECO:0000256" key="1">
    <source>
        <dbReference type="SAM" id="Phobius"/>
    </source>
</evidence>
<feature type="transmembrane region" description="Helical" evidence="1">
    <location>
        <begin position="128"/>
        <end position="148"/>
    </location>
</feature>
<keyword evidence="1" id="KW-0812">Transmembrane</keyword>
<dbReference type="OrthoDB" id="6183775at2"/>
<sequence>MEVELIKTKTSAPTHRGVEAVLAVLIAVFGGVVVLGAFFAGIGWDAEGPRAGFFPFIVGLSIIGASVINFWNAMRSDPEALFAEWVQIRHVFSVINPTALYVLAMPFVGLYVSSAVFIAYFMRRLGQYRWLTALGVAILTPVVVYIVFERWFLVPLPKGPLEDWLGL</sequence>